<organism evidence="1 2">
    <name type="scientific">Actinomadura macrotermitis</name>
    <dbReference type="NCBI Taxonomy" id="2585200"/>
    <lineage>
        <taxon>Bacteria</taxon>
        <taxon>Bacillati</taxon>
        <taxon>Actinomycetota</taxon>
        <taxon>Actinomycetes</taxon>
        <taxon>Streptosporangiales</taxon>
        <taxon>Thermomonosporaceae</taxon>
        <taxon>Actinomadura</taxon>
    </lineage>
</organism>
<evidence type="ECO:0000313" key="1">
    <source>
        <dbReference type="EMBL" id="MQY06619.1"/>
    </source>
</evidence>
<dbReference type="OrthoDB" id="4262159at2"/>
<name>A0A7K0BZM6_9ACTN</name>
<keyword evidence="2" id="KW-1185">Reference proteome</keyword>
<comment type="caution">
    <text evidence="1">The sequence shown here is derived from an EMBL/GenBank/DDBJ whole genome shotgun (WGS) entry which is preliminary data.</text>
</comment>
<dbReference type="EMBL" id="WEGH01000003">
    <property type="protein sequence ID" value="MQY06619.1"/>
    <property type="molecule type" value="Genomic_DNA"/>
</dbReference>
<proteinExistence type="predicted"/>
<gene>
    <name evidence="1" type="ORF">ACRB68_47140</name>
</gene>
<reference evidence="1 2" key="1">
    <citation type="submission" date="2019-10" db="EMBL/GenBank/DDBJ databases">
        <title>Actinomadura rubteroloni sp. nov. and Actinomadura macrotermitis sp. nov., isolated from the gut of fungus growing-termite Macrotermes natalensis.</title>
        <authorList>
            <person name="Benndorf R."/>
            <person name="Martin K."/>
            <person name="Kuefner M."/>
            <person name="De Beer W."/>
            <person name="Kaster A.-K."/>
            <person name="Vollmers J."/>
            <person name="Poulsen M."/>
            <person name="Beemelmanns C."/>
        </authorList>
    </citation>
    <scope>NUCLEOTIDE SEQUENCE [LARGE SCALE GENOMIC DNA]</scope>
    <source>
        <strain evidence="1 2">RB68</strain>
    </source>
</reference>
<sequence>MNSFTVHGTTAAGDELRMTNGGTDVFLDVLTLAACALARTPWQQNLALHFADGHRLGRGDFGYDLSELPWTAGWPQEKDFHLEVIDAAAAGHGWERLDHPADRARAYLAAYRPMLAGFTPVPVFRSAWWGDWRIAPPAERLERCPRHEIYEGELGCRLCAP</sequence>
<dbReference type="Proteomes" id="UP000487268">
    <property type="component" value="Unassembled WGS sequence"/>
</dbReference>
<dbReference type="RefSeq" id="WP_153535988.1">
    <property type="nucleotide sequence ID" value="NZ_WEGH01000003.1"/>
</dbReference>
<evidence type="ECO:0000313" key="2">
    <source>
        <dbReference type="Proteomes" id="UP000487268"/>
    </source>
</evidence>
<protein>
    <submittedName>
        <fullName evidence="1">Uncharacterized protein</fullName>
    </submittedName>
</protein>
<accession>A0A7K0BZM6</accession>
<dbReference type="AlphaFoldDB" id="A0A7K0BZM6"/>